<dbReference type="Pfam" id="PF07500">
    <property type="entry name" value="TFIIS_M"/>
    <property type="match status" value="1"/>
</dbReference>
<organism evidence="7 8">
    <name type="scientific">Giardia duodenalis assemblage B</name>
    <dbReference type="NCBI Taxonomy" id="1394984"/>
    <lineage>
        <taxon>Eukaryota</taxon>
        <taxon>Metamonada</taxon>
        <taxon>Diplomonadida</taxon>
        <taxon>Hexamitidae</taxon>
        <taxon>Giardiinae</taxon>
        <taxon>Giardia</taxon>
    </lineage>
</organism>
<evidence type="ECO:0000313" key="7">
    <source>
        <dbReference type="EMBL" id="KWX14126.1"/>
    </source>
</evidence>
<feature type="domain" description="TFIIS central" evidence="6">
    <location>
        <begin position="167"/>
        <end position="303"/>
    </location>
</feature>
<evidence type="ECO:0000256" key="2">
    <source>
        <dbReference type="ARBA" id="ARBA00022771"/>
    </source>
</evidence>
<dbReference type="PANTHER" id="PTHR11239">
    <property type="entry name" value="DNA-DIRECTED RNA POLYMERASE"/>
    <property type="match status" value="1"/>
</dbReference>
<dbReference type="VEuPathDB" id="GiardiaDB:QR46_1887"/>
<dbReference type="InterPro" id="IPR001222">
    <property type="entry name" value="Znf_TFIIS"/>
</dbReference>
<dbReference type="SUPFAM" id="SSF46942">
    <property type="entry name" value="Elongation factor TFIIS domain 2"/>
    <property type="match status" value="1"/>
</dbReference>
<keyword evidence="1" id="KW-0479">Metal-binding</keyword>
<keyword evidence="2 4" id="KW-0863">Zinc-finger</keyword>
<dbReference type="InterPro" id="IPR036575">
    <property type="entry name" value="TFIIS_cen_dom_sf"/>
</dbReference>
<evidence type="ECO:0000256" key="1">
    <source>
        <dbReference type="ARBA" id="ARBA00022723"/>
    </source>
</evidence>
<protein>
    <submittedName>
        <fullName evidence="7">Transcription factor S-II-related protein/ TFIIS</fullName>
    </submittedName>
</protein>
<dbReference type="Pfam" id="PF01096">
    <property type="entry name" value="Zn_ribbon_TFIIS"/>
    <property type="match status" value="1"/>
</dbReference>
<feature type="domain" description="TFIIS-type" evidence="5">
    <location>
        <begin position="304"/>
        <end position="344"/>
    </location>
</feature>
<evidence type="ECO:0000259" key="6">
    <source>
        <dbReference type="PROSITE" id="PS51321"/>
    </source>
</evidence>
<evidence type="ECO:0000313" key="8">
    <source>
        <dbReference type="Proteomes" id="UP000070089"/>
    </source>
</evidence>
<evidence type="ECO:0000259" key="5">
    <source>
        <dbReference type="PROSITE" id="PS51133"/>
    </source>
</evidence>
<dbReference type="OrthoDB" id="10250758at2759"/>
<dbReference type="AlphaFoldDB" id="A0A132NVM9"/>
<comment type="caution">
    <text evidence="7">The sequence shown here is derived from an EMBL/GenBank/DDBJ whole genome shotgun (WGS) entry which is preliminary data.</text>
</comment>
<dbReference type="InterPro" id="IPR012164">
    <property type="entry name" value="Rpa12/Rpb9/Rpc10/TFS"/>
</dbReference>
<dbReference type="GO" id="GO:0003899">
    <property type="term" value="F:DNA-directed RNA polymerase activity"/>
    <property type="evidence" value="ECO:0007669"/>
    <property type="project" value="InterPro"/>
</dbReference>
<dbReference type="GO" id="GO:0008270">
    <property type="term" value="F:zinc ion binding"/>
    <property type="evidence" value="ECO:0007669"/>
    <property type="project" value="UniProtKB-KW"/>
</dbReference>
<dbReference type="GO" id="GO:0005666">
    <property type="term" value="C:RNA polymerase III complex"/>
    <property type="evidence" value="ECO:0007669"/>
    <property type="project" value="TreeGrafter"/>
</dbReference>
<dbReference type="Gene3D" id="2.20.25.10">
    <property type="match status" value="1"/>
</dbReference>
<dbReference type="SUPFAM" id="SSF57783">
    <property type="entry name" value="Zinc beta-ribbon"/>
    <property type="match status" value="1"/>
</dbReference>
<dbReference type="EMBL" id="JXTI01000043">
    <property type="protein sequence ID" value="KWX14126.1"/>
    <property type="molecule type" value="Genomic_DNA"/>
</dbReference>
<evidence type="ECO:0000256" key="3">
    <source>
        <dbReference type="ARBA" id="ARBA00022833"/>
    </source>
</evidence>
<dbReference type="GO" id="GO:0003676">
    <property type="term" value="F:nucleic acid binding"/>
    <property type="evidence" value="ECO:0007669"/>
    <property type="project" value="InterPro"/>
</dbReference>
<dbReference type="Gene3D" id="1.10.472.30">
    <property type="entry name" value="Transcription elongation factor S-II, central domain"/>
    <property type="match status" value="1"/>
</dbReference>
<dbReference type="PROSITE" id="PS51133">
    <property type="entry name" value="ZF_TFIIS_2"/>
    <property type="match status" value="1"/>
</dbReference>
<dbReference type="PANTHER" id="PTHR11239:SF12">
    <property type="entry name" value="DNA-DIRECTED RNA POLYMERASE III SUBUNIT RPC10"/>
    <property type="match status" value="1"/>
</dbReference>
<dbReference type="InterPro" id="IPR003618">
    <property type="entry name" value="TFIIS_cen_dom"/>
</dbReference>
<proteinExistence type="predicted"/>
<sequence>MLDLFRDLYKAMESDSVGLVCTHFPLDYKPPDLESLRSSLSYSNLVDGLIAIAWLLKQDLEEAHAEHISRLGNALMRCCISQAREIVPLQTYKPVPVNDHSRKVVVGKLTDCINLLRVLKIGSENGDPFITQLESLSDAELAMFRTLIVPHMRRHFSEVGDEIREEAQTDNPASMYKVYQSDYSHKSYIYFYLPRNPLFIADLIESSLFNAFSGGYTKEYEILERKRQGLSQAYADKFILLHSSLVHPGNLDLCASVFMQVIKPQELVQMSVIELEPAECRELRNKAREEIMASVDLKRFVQHTGIKCKKCKQETVVRLEKQTRSADEATTIEYTCSSCGHRWRVN</sequence>
<name>A0A132NVM9_GIAIN</name>
<accession>A0A132NVM9</accession>
<dbReference type="PROSITE" id="PS51321">
    <property type="entry name" value="TFIIS_CENTRAL"/>
    <property type="match status" value="1"/>
</dbReference>
<reference evidence="7 8" key="1">
    <citation type="journal article" date="2015" name="Mol. Biochem. Parasitol.">
        <title>Identification of polymorphic genes for use in assemblage B genotyping assays through comparative genomics of multiple assemblage B Giardia duodenalis isolates.</title>
        <authorList>
            <person name="Wielinga C."/>
            <person name="Thompson R.C."/>
            <person name="Monis P."/>
            <person name="Ryan U."/>
        </authorList>
    </citation>
    <scope>NUCLEOTIDE SEQUENCE [LARGE SCALE GENOMIC DNA]</scope>
    <source>
        <strain evidence="7 8">BAH15c1</strain>
    </source>
</reference>
<dbReference type="Proteomes" id="UP000070089">
    <property type="component" value="Unassembled WGS sequence"/>
</dbReference>
<keyword evidence="3" id="KW-0862">Zinc</keyword>
<dbReference type="SMART" id="SM00440">
    <property type="entry name" value="ZnF_C2C2"/>
    <property type="match status" value="1"/>
</dbReference>
<dbReference type="GO" id="GO:0006386">
    <property type="term" value="P:termination of RNA polymerase III transcription"/>
    <property type="evidence" value="ECO:0007669"/>
    <property type="project" value="TreeGrafter"/>
</dbReference>
<evidence type="ECO:0000256" key="4">
    <source>
        <dbReference type="PROSITE-ProRule" id="PRU00472"/>
    </source>
</evidence>
<gene>
    <name evidence="7" type="ORF">QR46_1887</name>
</gene>